<reference evidence="1 2" key="1">
    <citation type="journal article" date="2013" name="PLoS ONE">
        <title>Poles Apart: Arctic and Antarctic Octadecabacter strains Share High Genome Plasticity and a New Type of Xanthorhodopsin.</title>
        <authorList>
            <person name="Vollmers J."/>
            <person name="Voget S."/>
            <person name="Dietrich S."/>
            <person name="Gollnow K."/>
            <person name="Smits M."/>
            <person name="Meyer K."/>
            <person name="Brinkhoff T."/>
            <person name="Simon M."/>
            <person name="Daniel R."/>
        </authorList>
    </citation>
    <scope>NUCLEOTIDE SEQUENCE [LARGE SCALE GENOMIC DNA]</scope>
    <source>
        <strain evidence="1 2">307</strain>
    </source>
</reference>
<proteinExistence type="predicted"/>
<evidence type="ECO:0000313" key="2">
    <source>
        <dbReference type="Proteomes" id="UP000005307"/>
    </source>
</evidence>
<organism evidence="1 2">
    <name type="scientific">Octadecabacter antarcticus 307</name>
    <dbReference type="NCBI Taxonomy" id="391626"/>
    <lineage>
        <taxon>Bacteria</taxon>
        <taxon>Pseudomonadati</taxon>
        <taxon>Pseudomonadota</taxon>
        <taxon>Alphaproteobacteria</taxon>
        <taxon>Rhodobacterales</taxon>
        <taxon>Roseobacteraceae</taxon>
        <taxon>Octadecabacter</taxon>
    </lineage>
</organism>
<dbReference type="KEGG" id="oat:OAN307_c46610"/>
<dbReference type="eggNOG" id="ENOG502ZH0U">
    <property type="taxonomic scope" value="Bacteria"/>
</dbReference>
<gene>
    <name evidence="1" type="ORF">OAN307_c46610</name>
</gene>
<dbReference type="Proteomes" id="UP000005307">
    <property type="component" value="Chromosome"/>
</dbReference>
<evidence type="ECO:0000313" key="1">
    <source>
        <dbReference type="EMBL" id="AGI70010.1"/>
    </source>
</evidence>
<evidence type="ECO:0008006" key="3">
    <source>
        <dbReference type="Google" id="ProtNLM"/>
    </source>
</evidence>
<dbReference type="STRING" id="391626.OAN307_c46610"/>
<keyword evidence="2" id="KW-1185">Reference proteome</keyword>
<dbReference type="OrthoDB" id="7956241at2"/>
<sequence>MARLRKIGMAVGTFSVALGIGFVMQNGDALANKFSLESAPDQPAPFTEAVGEAATILSQSTLEVPVSADNEGMAIPVAQSGMVLASSPEIIAPAPVLSAAVILPETAKVILAQEAPIQLAALDSEPAPVVGSNVAGEVAIDCAPSIEATVGAAASVGLAVVAPCYANSPFTIHHQGMMFTAMTDDVGEAELVVPALAEDAVMIAVFDGGDGAVVTATVQDFANFDRVVLQWQGDVSVMLSAYEDDAKFGDDNHIHADNPGDIDRLEMAVGGYLVRLGDGSVSDGLMAEVYTFPTGMMGTAPDVMLVAEAEITSVNCGQELNVQSIQVFPNGDTAALDLTMIMPECDAVGDFLILQNMFEDLTLASR</sequence>
<dbReference type="HOGENOM" id="CLU_052957_0_0_5"/>
<name>M9RJL3_9RHOB</name>
<protein>
    <recommendedName>
        <fullName evidence="3">Translocase</fullName>
    </recommendedName>
</protein>
<dbReference type="EMBL" id="CP003740">
    <property type="protein sequence ID" value="AGI70010.1"/>
    <property type="molecule type" value="Genomic_DNA"/>
</dbReference>
<dbReference type="RefSeq" id="WP_015501895.1">
    <property type="nucleotide sequence ID" value="NC_020911.1"/>
</dbReference>
<accession>M9RJL3</accession>
<dbReference type="AlphaFoldDB" id="M9RJL3"/>